<comment type="caution">
    <text evidence="1">The sequence shown here is derived from an EMBL/GenBank/DDBJ whole genome shotgun (WGS) entry which is preliminary data.</text>
</comment>
<reference evidence="2" key="1">
    <citation type="journal article" date="2019" name="Int. J. Syst. Evol. Microbiol.">
        <title>The Global Catalogue of Microorganisms (GCM) 10K type strain sequencing project: providing services to taxonomists for standard genome sequencing and annotation.</title>
        <authorList>
            <consortium name="The Broad Institute Genomics Platform"/>
            <consortium name="The Broad Institute Genome Sequencing Center for Infectious Disease"/>
            <person name="Wu L."/>
            <person name="Ma J."/>
        </authorList>
    </citation>
    <scope>NUCLEOTIDE SEQUENCE [LARGE SCALE GENOMIC DNA]</scope>
    <source>
        <strain evidence="2">JCM 17441</strain>
    </source>
</reference>
<keyword evidence="2" id="KW-1185">Reference proteome</keyword>
<accession>A0ABP8CUM2</accession>
<dbReference type="EMBL" id="BAABAT010000001">
    <property type="protein sequence ID" value="GAA4243560.1"/>
    <property type="molecule type" value="Genomic_DNA"/>
</dbReference>
<sequence>MTLDGDRGCRAAGQGDPFAAYLANFRKRGSSPASSPVLSGPGRATMIVGYQSSNVLGSIWKAKGPSNVSVSPPAATAWGT</sequence>
<evidence type="ECO:0000313" key="1">
    <source>
        <dbReference type="EMBL" id="GAA4243560.1"/>
    </source>
</evidence>
<evidence type="ECO:0000313" key="2">
    <source>
        <dbReference type="Proteomes" id="UP001500620"/>
    </source>
</evidence>
<protein>
    <submittedName>
        <fullName evidence="1">Uncharacterized protein</fullName>
    </submittedName>
</protein>
<name>A0ABP8CUM2_9ACTN</name>
<organism evidence="1 2">
    <name type="scientific">Dactylosporangium darangshiense</name>
    <dbReference type="NCBI Taxonomy" id="579108"/>
    <lineage>
        <taxon>Bacteria</taxon>
        <taxon>Bacillati</taxon>
        <taxon>Actinomycetota</taxon>
        <taxon>Actinomycetes</taxon>
        <taxon>Micromonosporales</taxon>
        <taxon>Micromonosporaceae</taxon>
        <taxon>Dactylosporangium</taxon>
    </lineage>
</organism>
<gene>
    <name evidence="1" type="ORF">GCM10022255_003140</name>
</gene>
<dbReference type="Proteomes" id="UP001500620">
    <property type="component" value="Unassembled WGS sequence"/>
</dbReference>
<proteinExistence type="predicted"/>